<sequence>MRRAASNPSSKEENEKCVEIKRLKVEEEKSKPPSAKQVILKFLEGDVLATVTYKRICTAIENFKDWNSEVPKIQLLEQFMDLSDVLDYRTELLVNNLLKLRWDYIPKPVLHRYRKFLCDLGIRQLSYTELVIKTAVTNFSPQMELGDSTCMDIIAYINNVHGIEDINCEWLKSASIPRLRNVNEEELFETFVDSLEKVMLLAPHVHNVSFVWLYLCSIKTSYISRILDSLWQWTCRMPRAPADIKSSQGAISYLAAFLARANYVSKTTVFTWLEEMFNWLQRYINQFGSGSSQVQPGLQRHGTFYAISQAFFLVFSFRYREFVKSSGMIETIRHWGIGRVVHSPLEPLKYVSKPVAHCFSAISRSLQLVYCNHVISAEEMQRPFEDMFPFDSFQLKRSSCYIIDLMRKFSPLAEDVSMLTAALSWNAATAQKDVAFEKSAESGYEFLDDDEFGGGANPRERSGTCGQTSLINYSATPGLKSFGGATPAP</sequence>
<comment type="caution">
    <text evidence="2">The sequence shown here is derived from an EMBL/GenBank/DDBJ whole genome shotgun (WGS) entry which is preliminary data.</text>
</comment>
<dbReference type="Proteomes" id="UP000494206">
    <property type="component" value="Unassembled WGS sequence"/>
</dbReference>
<dbReference type="Pfam" id="PF05327">
    <property type="entry name" value="RRN3"/>
    <property type="match status" value="2"/>
</dbReference>
<dbReference type="EMBL" id="CADEPM010000003">
    <property type="protein sequence ID" value="CAB3403703.1"/>
    <property type="molecule type" value="Genomic_DNA"/>
</dbReference>
<dbReference type="GO" id="GO:0006361">
    <property type="term" value="P:transcription initiation at RNA polymerase I promoter"/>
    <property type="evidence" value="ECO:0007669"/>
    <property type="project" value="InterPro"/>
</dbReference>
<accession>A0A8S1ERA6</accession>
<dbReference type="GO" id="GO:0001042">
    <property type="term" value="F:RNA polymerase I core binding"/>
    <property type="evidence" value="ECO:0007669"/>
    <property type="project" value="TreeGrafter"/>
</dbReference>
<dbReference type="PANTHER" id="PTHR12790:SF0">
    <property type="entry name" value="RNA POLYMERASE I-SPECIFIC TRANSCRIPTION INITIATION FACTOR RRN3-RELATED"/>
    <property type="match status" value="1"/>
</dbReference>
<evidence type="ECO:0000256" key="1">
    <source>
        <dbReference type="ARBA" id="ARBA00010098"/>
    </source>
</evidence>
<organism evidence="2 3">
    <name type="scientific">Caenorhabditis bovis</name>
    <dbReference type="NCBI Taxonomy" id="2654633"/>
    <lineage>
        <taxon>Eukaryota</taxon>
        <taxon>Metazoa</taxon>
        <taxon>Ecdysozoa</taxon>
        <taxon>Nematoda</taxon>
        <taxon>Chromadorea</taxon>
        <taxon>Rhabditida</taxon>
        <taxon>Rhabditina</taxon>
        <taxon>Rhabditomorpha</taxon>
        <taxon>Rhabditoidea</taxon>
        <taxon>Rhabditidae</taxon>
        <taxon>Peloderinae</taxon>
        <taxon>Caenorhabditis</taxon>
    </lineage>
</organism>
<protein>
    <recommendedName>
        <fullName evidence="4">RNA polymerase I-specific transcription initiation factor RRN3</fullName>
    </recommendedName>
</protein>
<evidence type="ECO:0000313" key="3">
    <source>
        <dbReference type="Proteomes" id="UP000494206"/>
    </source>
</evidence>
<dbReference type="GO" id="GO:0001181">
    <property type="term" value="F:RNA polymerase I general transcription initiation factor activity"/>
    <property type="evidence" value="ECO:0007669"/>
    <property type="project" value="InterPro"/>
</dbReference>
<keyword evidence="3" id="KW-1185">Reference proteome</keyword>
<reference evidence="2 3" key="1">
    <citation type="submission" date="2020-04" db="EMBL/GenBank/DDBJ databases">
        <authorList>
            <person name="Laetsch R D."/>
            <person name="Stevens L."/>
            <person name="Kumar S."/>
            <person name="Blaxter L. M."/>
        </authorList>
    </citation>
    <scope>NUCLEOTIDE SEQUENCE [LARGE SCALE GENOMIC DNA]</scope>
</reference>
<dbReference type="InterPro" id="IPR007991">
    <property type="entry name" value="RNA_pol_I_trans_ini_fac_RRN3"/>
</dbReference>
<evidence type="ECO:0000313" key="2">
    <source>
        <dbReference type="EMBL" id="CAB3403703.1"/>
    </source>
</evidence>
<name>A0A8S1ERA6_9PELO</name>
<dbReference type="OrthoDB" id="26970at2759"/>
<comment type="similarity">
    <text evidence="1">Belongs to the RRN3 family.</text>
</comment>
<dbReference type="PANTHER" id="PTHR12790">
    <property type="entry name" value="TRANSCRIPTION INITIATION FACTOR IA RRN3"/>
    <property type="match status" value="1"/>
</dbReference>
<proteinExistence type="inferred from homology"/>
<evidence type="ECO:0008006" key="4">
    <source>
        <dbReference type="Google" id="ProtNLM"/>
    </source>
</evidence>
<gene>
    <name evidence="2" type="ORF">CBOVIS_LOCUS6132</name>
</gene>
<dbReference type="GO" id="GO:0005634">
    <property type="term" value="C:nucleus"/>
    <property type="evidence" value="ECO:0007669"/>
    <property type="project" value="TreeGrafter"/>
</dbReference>
<dbReference type="AlphaFoldDB" id="A0A8S1ERA6"/>